<sequence>MTRLIVTTDSSIAGAIQRAGLADLEEGRSWREKRTSFLRYNPIKRWWGGALLTNERLWRWDARGRSLIAPA</sequence>
<reference evidence="1 2" key="1">
    <citation type="submission" date="2018-10" db="EMBL/GenBank/DDBJ databases">
        <title>Bradyrhizobium sp. nov., effective nodules isolated from peanut in China.</title>
        <authorList>
            <person name="Li Y."/>
        </authorList>
    </citation>
    <scope>NUCLEOTIDE SEQUENCE [LARGE SCALE GENOMIC DNA]</scope>
    <source>
        <strain evidence="1 2">CCBAU 53426</strain>
    </source>
</reference>
<organism evidence="1 2">
    <name type="scientific">Bradyrhizobium guangzhouense</name>
    <dbReference type="NCBI Taxonomy" id="1325095"/>
    <lineage>
        <taxon>Bacteria</taxon>
        <taxon>Pseudomonadati</taxon>
        <taxon>Pseudomonadota</taxon>
        <taxon>Alphaproteobacteria</taxon>
        <taxon>Hyphomicrobiales</taxon>
        <taxon>Nitrobacteraceae</taxon>
        <taxon>Bradyrhizobium</taxon>
    </lineage>
</organism>
<evidence type="ECO:0000313" key="2">
    <source>
        <dbReference type="Proteomes" id="UP000290401"/>
    </source>
</evidence>
<name>A0ABY0E9I6_9BRAD</name>
<proteinExistence type="predicted"/>
<gene>
    <name evidence="1" type="ORF">EAS56_09530</name>
</gene>
<comment type="caution">
    <text evidence="1">The sequence shown here is derived from an EMBL/GenBank/DDBJ whole genome shotgun (WGS) entry which is preliminary data.</text>
</comment>
<accession>A0ABY0E9I6</accession>
<dbReference type="Proteomes" id="UP000290401">
    <property type="component" value="Unassembled WGS sequence"/>
</dbReference>
<dbReference type="EMBL" id="RDQZ01000005">
    <property type="protein sequence ID" value="RXH15460.1"/>
    <property type="molecule type" value="Genomic_DNA"/>
</dbReference>
<keyword evidence="2" id="KW-1185">Reference proteome</keyword>
<evidence type="ECO:0000313" key="1">
    <source>
        <dbReference type="EMBL" id="RXH15460.1"/>
    </source>
</evidence>
<protein>
    <submittedName>
        <fullName evidence="1">Uncharacterized protein</fullName>
    </submittedName>
</protein>